<dbReference type="Pfam" id="PF00534">
    <property type="entry name" value="Glycos_transf_1"/>
    <property type="match status" value="1"/>
</dbReference>
<dbReference type="PANTHER" id="PTHR12526">
    <property type="entry name" value="GLYCOSYLTRANSFERASE"/>
    <property type="match status" value="1"/>
</dbReference>
<dbReference type="Pfam" id="PF13579">
    <property type="entry name" value="Glyco_trans_4_4"/>
    <property type="match status" value="1"/>
</dbReference>
<feature type="domain" description="Glycosyltransferase subfamily 4-like N-terminal" evidence="2">
    <location>
        <begin position="27"/>
        <end position="169"/>
    </location>
</feature>
<reference evidence="3 4" key="1">
    <citation type="submission" date="2018-06" db="EMBL/GenBank/DDBJ databases">
        <title>Genomic Encyclopedia of Archaeal and Bacterial Type Strains, Phase II (KMG-II): from individual species to whole genera.</title>
        <authorList>
            <person name="Goeker M."/>
        </authorList>
    </citation>
    <scope>NUCLEOTIDE SEQUENCE [LARGE SCALE GENOMIC DNA]</scope>
    <source>
        <strain evidence="3 4">DSM 21851</strain>
    </source>
</reference>
<evidence type="ECO:0000259" key="2">
    <source>
        <dbReference type="Pfam" id="PF13579"/>
    </source>
</evidence>
<dbReference type="InterPro" id="IPR028098">
    <property type="entry name" value="Glyco_trans_4-like_N"/>
</dbReference>
<sequence length="399" mass="44599">MKQVRTVIQTFTVPVSLGFIDGQIPYLEQKGITVRIICSDGAALPVFAQKYGIDYDVVPFKRAITPLHDLICLWHMYRILRGEKPAIVHGNTPKAGLLSMLAAWLAGVPVRVYEIHGFPFESRRGLSRWLLMSMERLSCRAATHVLAVSDSLRNQSVKLSIAKAEKVTVPHHGSCNGVDALNKFNPENLDARKLQQLRENLNLKGTVIGFVGRLTRDKGVVELASAWKMLRGDYPDVTLLLIGASELEPFPEKEKVDEMLQDSRVRQIGYVSEMAYYYALLNFILLPTYREGLPNVLLEAGAMEVAAIASRVTGTVDALIEDQTGLFCEAYSAESLARQMRLYLDNPDLVRQHGQNARRWVLRDFNPVDIWQAKLAVYQRALQSAGIPLADSEKPSVPV</sequence>
<evidence type="ECO:0000313" key="4">
    <source>
        <dbReference type="Proteomes" id="UP000248790"/>
    </source>
</evidence>
<feature type="domain" description="Glycosyl transferase family 1" evidence="1">
    <location>
        <begin position="199"/>
        <end position="360"/>
    </location>
</feature>
<protein>
    <submittedName>
        <fullName evidence="3">Glycosyltransferase involved in cell wall biosynthesis</fullName>
    </submittedName>
</protein>
<proteinExistence type="predicted"/>
<dbReference type="GO" id="GO:0016757">
    <property type="term" value="F:glycosyltransferase activity"/>
    <property type="evidence" value="ECO:0007669"/>
    <property type="project" value="InterPro"/>
</dbReference>
<dbReference type="SUPFAM" id="SSF53756">
    <property type="entry name" value="UDP-Glycosyltransferase/glycogen phosphorylase"/>
    <property type="match status" value="1"/>
</dbReference>
<evidence type="ECO:0000259" key="1">
    <source>
        <dbReference type="Pfam" id="PF00534"/>
    </source>
</evidence>
<dbReference type="Gene3D" id="3.40.50.2000">
    <property type="entry name" value="Glycogen Phosphorylase B"/>
    <property type="match status" value="2"/>
</dbReference>
<keyword evidence="3" id="KW-0808">Transferase</keyword>
<dbReference type="CDD" id="cd03808">
    <property type="entry name" value="GT4_CapM-like"/>
    <property type="match status" value="1"/>
</dbReference>
<comment type="caution">
    <text evidence="3">The sequence shown here is derived from an EMBL/GenBank/DDBJ whole genome shotgun (WGS) entry which is preliminary data.</text>
</comment>
<gene>
    <name evidence="3" type="ORF">LX87_02474</name>
</gene>
<dbReference type="EMBL" id="QLMC01000003">
    <property type="protein sequence ID" value="RAJ97572.1"/>
    <property type="molecule type" value="Genomic_DNA"/>
</dbReference>
<dbReference type="AlphaFoldDB" id="A0A327WW87"/>
<dbReference type="RefSeq" id="WP_111628552.1">
    <property type="nucleotide sequence ID" value="NZ_QLMC01000003.1"/>
</dbReference>
<accession>A0A327WW87</accession>
<dbReference type="OrthoDB" id="9790710at2"/>
<dbReference type="InterPro" id="IPR001296">
    <property type="entry name" value="Glyco_trans_1"/>
</dbReference>
<name>A0A327WW87_LARAB</name>
<evidence type="ECO:0000313" key="3">
    <source>
        <dbReference type="EMBL" id="RAJ97572.1"/>
    </source>
</evidence>
<dbReference type="Proteomes" id="UP000248790">
    <property type="component" value="Unassembled WGS sequence"/>
</dbReference>
<keyword evidence="4" id="KW-1185">Reference proteome</keyword>
<organism evidence="3 4">
    <name type="scientific">Larkinella arboricola</name>
    <dbReference type="NCBI Taxonomy" id="643671"/>
    <lineage>
        <taxon>Bacteria</taxon>
        <taxon>Pseudomonadati</taxon>
        <taxon>Bacteroidota</taxon>
        <taxon>Cytophagia</taxon>
        <taxon>Cytophagales</taxon>
        <taxon>Spirosomataceae</taxon>
        <taxon>Larkinella</taxon>
    </lineage>
</organism>